<reference evidence="3" key="1">
    <citation type="submission" date="2016-11" db="UniProtKB">
        <authorList>
            <consortium name="WormBaseParasite"/>
        </authorList>
    </citation>
    <scope>IDENTIFICATION</scope>
</reference>
<evidence type="ECO:0000256" key="1">
    <source>
        <dbReference type="SAM" id="MobiDB-lite"/>
    </source>
</evidence>
<organism evidence="2 3">
    <name type="scientific">Steinernema glaseri</name>
    <dbReference type="NCBI Taxonomy" id="37863"/>
    <lineage>
        <taxon>Eukaryota</taxon>
        <taxon>Metazoa</taxon>
        <taxon>Ecdysozoa</taxon>
        <taxon>Nematoda</taxon>
        <taxon>Chromadorea</taxon>
        <taxon>Rhabditida</taxon>
        <taxon>Tylenchina</taxon>
        <taxon>Panagrolaimomorpha</taxon>
        <taxon>Strongyloidoidea</taxon>
        <taxon>Steinernematidae</taxon>
        <taxon>Steinernema</taxon>
    </lineage>
</organism>
<accession>A0A1I8AGF8</accession>
<proteinExistence type="predicted"/>
<dbReference type="WBParaSite" id="L893_g5228.t1">
    <property type="protein sequence ID" value="L893_g5228.t1"/>
    <property type="gene ID" value="L893_g5228"/>
</dbReference>
<sequence>MSVGRQDDSANVNIVSVGGVGAVTKTKGAASCPSAELAENTAVDEWPWRRIRGFQSADGGWERSTWVESRRRGTRIGKGPDRREANMMI</sequence>
<feature type="region of interest" description="Disordered" evidence="1">
    <location>
        <begin position="70"/>
        <end position="89"/>
    </location>
</feature>
<evidence type="ECO:0000313" key="3">
    <source>
        <dbReference type="WBParaSite" id="L893_g5228.t1"/>
    </source>
</evidence>
<evidence type="ECO:0000313" key="2">
    <source>
        <dbReference type="Proteomes" id="UP000095287"/>
    </source>
</evidence>
<dbReference type="AlphaFoldDB" id="A0A1I8AGF8"/>
<keyword evidence="2" id="KW-1185">Reference proteome</keyword>
<protein>
    <submittedName>
        <fullName evidence="3">Uncharacterized protein</fullName>
    </submittedName>
</protein>
<dbReference type="Proteomes" id="UP000095287">
    <property type="component" value="Unplaced"/>
</dbReference>
<name>A0A1I8AGF8_9BILA</name>
<feature type="compositionally biased region" description="Basic and acidic residues" evidence="1">
    <location>
        <begin position="78"/>
        <end position="89"/>
    </location>
</feature>